<dbReference type="WBParaSite" id="nRc.2.0.1.t06247-RA">
    <property type="protein sequence ID" value="nRc.2.0.1.t06247-RA"/>
    <property type="gene ID" value="nRc.2.0.1.g06247"/>
</dbReference>
<reference evidence="2" key="1">
    <citation type="submission" date="2022-11" db="UniProtKB">
        <authorList>
            <consortium name="WormBaseParasite"/>
        </authorList>
    </citation>
    <scope>IDENTIFICATION</scope>
</reference>
<evidence type="ECO:0000313" key="1">
    <source>
        <dbReference type="Proteomes" id="UP000887565"/>
    </source>
</evidence>
<proteinExistence type="predicted"/>
<name>A0A915HXE7_ROMCU</name>
<keyword evidence="1" id="KW-1185">Reference proteome</keyword>
<accession>A0A915HXE7</accession>
<evidence type="ECO:0000313" key="2">
    <source>
        <dbReference type="WBParaSite" id="nRc.2.0.1.t06247-RA"/>
    </source>
</evidence>
<organism evidence="1 2">
    <name type="scientific">Romanomermis culicivorax</name>
    <name type="common">Nematode worm</name>
    <dbReference type="NCBI Taxonomy" id="13658"/>
    <lineage>
        <taxon>Eukaryota</taxon>
        <taxon>Metazoa</taxon>
        <taxon>Ecdysozoa</taxon>
        <taxon>Nematoda</taxon>
        <taxon>Enoplea</taxon>
        <taxon>Dorylaimia</taxon>
        <taxon>Mermithida</taxon>
        <taxon>Mermithoidea</taxon>
        <taxon>Mermithidae</taxon>
        <taxon>Romanomermis</taxon>
    </lineage>
</organism>
<protein>
    <submittedName>
        <fullName evidence="2">Apolipoprotein B</fullName>
    </submittedName>
</protein>
<sequence>ALNKAGLAGKLGVEELWYQIKGDDRIILAYKKKFGPVDEQLVIRLIENGASEESEVYLTDRDLKELISKSKEKNTFTKKHRGNLPLLDDHVKQSGFVAGALMLDLEQRFNFDCFINEPTLLDKKILLNLVSKSNTLDGWKTNIPVVIECSNNHQWERFQFHIKNGGLEMHPSLQNDRRLAAYILFDIYNDEVYSDHLPIKPYEGIIKKIMDHNDRWTQDGGVDHDLLARDLKREIDYASNEINLKENPSLLHTLILGQVIGLDNEQVDDRFRFNYLSDSLDGGDREILKQSVKSYIMSTQDGDRLINVNLIDTSLPQAKKIIPFFTGNHFMMFPTGDRSQYLMINVNLLQDQYGKVKVIIKHQKIDTKPYEEQYSLLNSEKSVPENEGFMLFSANQNSMFRGYMENIMQPYTSSLDYSLYRLISSGSESELHAFIHGLLANHGKFINTKKELIALMKGAIMNKAQLIHPPIENQHALIVKKVSQEEIDEDLEYELDDSYSPSDIAEPVILIGANFKQSHQSADQCVENIEREFRASIFQNLDMAFDDHSIAMAAVINKHTEIIDEMVTVRSVETDQDSMDIDNFDDNFDQCFGTRRKRNAACEISEKFKLKIDGQLNKEKFIEYIEQERNPQRALNMIKFFNDNVEKTGLITNSNLKSKLQKFTSDSTMVRKLSKVGRMGHFVTRTFMLKNIGADIIHKNWKGLALNAGFLAGGHLSFVAAEQTEKYALKLMTKNKLLTGKILKAASPFVARLTGIYNIYDLYQNIKAYRSGSEDAVVGIVNDATFLAVDVAEVGAVLADGLGLAAIAGPVGTVIAAMVFVGTDIYTSVKAVNKVDETIHLSASEKITEGLRSFLGFGIDDYFVEMKDEKLVNERLVSQKIDLMTKSDLDVYVFSIEQGYADEKFEDNNILLTGNDKVCWNRARPENVPKNLTLMCFTHTPMEFKKADMTLTYITPFAIPLLPIAAPVDSNLDCQMRVKCQNAIGIVKKDIKSKICKSLIQMGNGVDRVEGSPRCHNTFIIGNGDKYVNGGEHGNTFILNSNSTTGKINGRGVSNIIDLGDFAQNFMGSLDVHIESTFPIKSTDKLYINNVFDIIGRRGRADRIRCHCRTSFVDGNGALVAPRDFIILPKSAQCFYNMTISLSSHVKVISKAQRGELKFVVNNNEPGKMRVEFTKFSHTKNIFLLNFKKSELKRIRKTKGEIILFSTKCTLTILGMKLRQSEFRFIDDGSTLRIDHHGQHSLFVRSKETDVNYLIDHYGNLAENLGIFITIFLEMINETIFIGHGHRAMLSQNNHHAVNIIPNDPDHVSHLYAGKTSAIFQINFRQTSKVVIHSSREEINYVKTVDLKQLSQSLPVLHTLGIELFPDNLDIHLRVLDKSPNDTRNIGVVILKNALPWYQDFHIIRDQAPLTIKVGRTFSLVPVPLIIPADVDKVLINPKDVELGTEIIIKKNVKKFSFFKYKKALIATNHELSQTSIDEE</sequence>
<dbReference type="Proteomes" id="UP000887565">
    <property type="component" value="Unplaced"/>
</dbReference>